<evidence type="ECO:0000256" key="1">
    <source>
        <dbReference type="ARBA" id="ARBA00022737"/>
    </source>
</evidence>
<dbReference type="RefSeq" id="WP_205721177.1">
    <property type="nucleotide sequence ID" value="NZ_CP070608.1"/>
</dbReference>
<dbReference type="SUPFAM" id="SSF48452">
    <property type="entry name" value="TPR-like"/>
    <property type="match status" value="1"/>
</dbReference>
<proteinExistence type="predicted"/>
<dbReference type="PANTHER" id="PTHR44858">
    <property type="entry name" value="TETRATRICOPEPTIDE REPEAT PROTEIN 6"/>
    <property type="match status" value="1"/>
</dbReference>
<feature type="repeat" description="TPR" evidence="3">
    <location>
        <begin position="17"/>
        <end position="50"/>
    </location>
</feature>
<protein>
    <submittedName>
        <fullName evidence="4">Tetratricopeptide repeat protein</fullName>
    </submittedName>
</protein>
<keyword evidence="5" id="KW-1185">Reference proteome</keyword>
<reference evidence="4" key="1">
    <citation type="submission" date="2021-02" db="EMBL/GenBank/DDBJ databases">
        <title>Fulvivirga sp. S481 isolated from sea water.</title>
        <authorList>
            <person name="Bae S.S."/>
            <person name="Baek K."/>
        </authorList>
    </citation>
    <scope>NUCLEOTIDE SEQUENCE</scope>
    <source>
        <strain evidence="4">S481</strain>
    </source>
</reference>
<name>A0A974WJT0_9BACT</name>
<dbReference type="InterPro" id="IPR011990">
    <property type="entry name" value="TPR-like_helical_dom_sf"/>
</dbReference>
<dbReference type="PROSITE" id="PS50005">
    <property type="entry name" value="TPR"/>
    <property type="match status" value="3"/>
</dbReference>
<feature type="repeat" description="TPR" evidence="3">
    <location>
        <begin position="120"/>
        <end position="153"/>
    </location>
</feature>
<sequence>MKRLLVVALLISAMSCKNENSNEGDVHFNQGNYEKAIESYTIYLNTEPRDIKTIYNRGRAYEELGKYALALQDFRRVIKEDPLNVNAHLSIASDYYYRLNDYENTIFYAEKVLKLDETNSTAFTLKGKAHQKLGNLQEALSAYNSAISVDKDYAEAYLSRGSLRIYGKQNSKACADFRMAKTLGVDKADELIKRYCR</sequence>
<dbReference type="Gene3D" id="1.25.40.10">
    <property type="entry name" value="Tetratricopeptide repeat domain"/>
    <property type="match status" value="2"/>
</dbReference>
<dbReference type="PROSITE" id="PS50293">
    <property type="entry name" value="TPR_REGION"/>
    <property type="match status" value="1"/>
</dbReference>
<dbReference type="Pfam" id="PF13181">
    <property type="entry name" value="TPR_8"/>
    <property type="match status" value="2"/>
</dbReference>
<dbReference type="Proteomes" id="UP000662783">
    <property type="component" value="Chromosome"/>
</dbReference>
<dbReference type="InterPro" id="IPR050498">
    <property type="entry name" value="Ycf3"/>
</dbReference>
<dbReference type="KEGG" id="fuv:JR347_13810"/>
<dbReference type="EMBL" id="CP070608">
    <property type="protein sequence ID" value="QSE96663.1"/>
    <property type="molecule type" value="Genomic_DNA"/>
</dbReference>
<feature type="repeat" description="TPR" evidence="3">
    <location>
        <begin position="51"/>
        <end position="84"/>
    </location>
</feature>
<evidence type="ECO:0000256" key="2">
    <source>
        <dbReference type="ARBA" id="ARBA00022803"/>
    </source>
</evidence>
<evidence type="ECO:0000256" key="3">
    <source>
        <dbReference type="PROSITE-ProRule" id="PRU00339"/>
    </source>
</evidence>
<evidence type="ECO:0000313" key="5">
    <source>
        <dbReference type="Proteomes" id="UP000662783"/>
    </source>
</evidence>
<dbReference type="Pfam" id="PF13414">
    <property type="entry name" value="TPR_11"/>
    <property type="match status" value="1"/>
</dbReference>
<organism evidence="4 5">
    <name type="scientific">Fulvivirga lutea</name>
    <dbReference type="NCBI Taxonomy" id="2810512"/>
    <lineage>
        <taxon>Bacteria</taxon>
        <taxon>Pseudomonadati</taxon>
        <taxon>Bacteroidota</taxon>
        <taxon>Cytophagia</taxon>
        <taxon>Cytophagales</taxon>
        <taxon>Fulvivirgaceae</taxon>
        <taxon>Fulvivirga</taxon>
    </lineage>
</organism>
<keyword evidence="1" id="KW-0677">Repeat</keyword>
<dbReference type="InterPro" id="IPR019734">
    <property type="entry name" value="TPR_rpt"/>
</dbReference>
<dbReference type="SMART" id="SM00028">
    <property type="entry name" value="TPR"/>
    <property type="match status" value="5"/>
</dbReference>
<dbReference type="AlphaFoldDB" id="A0A974WJT0"/>
<dbReference type="PANTHER" id="PTHR44858:SF1">
    <property type="entry name" value="UDP-N-ACETYLGLUCOSAMINE--PEPTIDE N-ACETYLGLUCOSAMINYLTRANSFERASE SPINDLY-RELATED"/>
    <property type="match status" value="1"/>
</dbReference>
<evidence type="ECO:0000313" key="4">
    <source>
        <dbReference type="EMBL" id="QSE96663.1"/>
    </source>
</evidence>
<accession>A0A974WJT0</accession>
<keyword evidence="2 3" id="KW-0802">TPR repeat</keyword>
<dbReference type="PROSITE" id="PS51257">
    <property type="entry name" value="PROKAR_LIPOPROTEIN"/>
    <property type="match status" value="1"/>
</dbReference>
<gene>
    <name evidence="4" type="ORF">JR347_13810</name>
</gene>
<dbReference type="Pfam" id="PF00515">
    <property type="entry name" value="TPR_1"/>
    <property type="match status" value="1"/>
</dbReference>